<dbReference type="Pfam" id="PF01297">
    <property type="entry name" value="ZnuA"/>
    <property type="match status" value="1"/>
</dbReference>
<feature type="signal peptide" evidence="7">
    <location>
        <begin position="1"/>
        <end position="19"/>
    </location>
</feature>
<evidence type="ECO:0000256" key="4">
    <source>
        <dbReference type="ARBA" id="ARBA00022729"/>
    </source>
</evidence>
<dbReference type="Proteomes" id="UP001597042">
    <property type="component" value="Unassembled WGS sequence"/>
</dbReference>
<dbReference type="PRINTS" id="PR00690">
    <property type="entry name" value="ADHESNFAMILY"/>
</dbReference>
<evidence type="ECO:0000313" key="8">
    <source>
        <dbReference type="EMBL" id="MFD0779846.1"/>
    </source>
</evidence>
<keyword evidence="9" id="KW-1185">Reference proteome</keyword>
<name>A0ABW2ZMW2_9MICO</name>
<dbReference type="PANTHER" id="PTHR42953:SF1">
    <property type="entry name" value="METAL-BINDING PROTEIN HI_0362-RELATED"/>
    <property type="match status" value="1"/>
</dbReference>
<gene>
    <name evidence="8" type="ORF">ACFQZV_00860</name>
</gene>
<dbReference type="PROSITE" id="PS51257">
    <property type="entry name" value="PROKAR_LIPOPROTEIN"/>
    <property type="match status" value="1"/>
</dbReference>
<feature type="compositionally biased region" description="Basic and acidic residues" evidence="6">
    <location>
        <begin position="129"/>
        <end position="169"/>
    </location>
</feature>
<keyword evidence="2 5" id="KW-0813">Transport</keyword>
<organism evidence="8 9">
    <name type="scientific">Microbacterium koreense</name>
    <dbReference type="NCBI Taxonomy" id="323761"/>
    <lineage>
        <taxon>Bacteria</taxon>
        <taxon>Bacillati</taxon>
        <taxon>Actinomycetota</taxon>
        <taxon>Actinomycetes</taxon>
        <taxon>Micrococcales</taxon>
        <taxon>Microbacteriaceae</taxon>
        <taxon>Microbacterium</taxon>
    </lineage>
</organism>
<evidence type="ECO:0000256" key="5">
    <source>
        <dbReference type="RuleBase" id="RU003512"/>
    </source>
</evidence>
<feature type="chain" id="PRO_5047147563" evidence="7">
    <location>
        <begin position="20"/>
        <end position="339"/>
    </location>
</feature>
<dbReference type="InterPro" id="IPR006127">
    <property type="entry name" value="ZnuA-like"/>
</dbReference>
<dbReference type="InterPro" id="IPR006128">
    <property type="entry name" value="Lipoprotein_PsaA-like"/>
</dbReference>
<keyword evidence="3" id="KW-0479">Metal-binding</keyword>
<feature type="region of interest" description="Disordered" evidence="6">
    <location>
        <begin position="123"/>
        <end position="169"/>
    </location>
</feature>
<dbReference type="EMBL" id="JBHTIM010000001">
    <property type="protein sequence ID" value="MFD0779846.1"/>
    <property type="molecule type" value="Genomic_DNA"/>
</dbReference>
<reference evidence="9" key="1">
    <citation type="journal article" date="2019" name="Int. J. Syst. Evol. Microbiol.">
        <title>The Global Catalogue of Microorganisms (GCM) 10K type strain sequencing project: providing services to taxonomists for standard genome sequencing and annotation.</title>
        <authorList>
            <consortium name="The Broad Institute Genomics Platform"/>
            <consortium name="The Broad Institute Genome Sequencing Center for Infectious Disease"/>
            <person name="Wu L."/>
            <person name="Ma J."/>
        </authorList>
    </citation>
    <scope>NUCLEOTIDE SEQUENCE [LARGE SCALE GENOMIC DNA]</scope>
    <source>
        <strain evidence="9">CCUG 50754</strain>
    </source>
</reference>
<comment type="subcellular location">
    <subcellularLocation>
        <location evidence="1">Cell envelope</location>
    </subcellularLocation>
</comment>
<comment type="similarity">
    <text evidence="5">Belongs to the bacterial solute-binding protein 9 family.</text>
</comment>
<sequence length="339" mass="34717">MRRAAGSVTALLAAGLVLAGCSSSTEPGDDSSDGAFVVATTTMLGSVVGDIVACAGGNAETLMPAGADPHDFSASSAQIASMASADLVVTNGFDLEEGLTDAIDSAASDGATVLGVAPEVHPIEFGAGGHEDEHDHSEEDAHNHEDEHAEDEHDHDHAHAHDHGSMDPHFWHDAARMAEAAELIGAELGEVTGDDAYVACGTEVHDTLLETDAQVREILSAVPAERRVLITDHDAFGYFADAYDFEVVGTVIPSGSTLAEPSSAELTALVETVNTTGVPAIFSNNANPTDLVDAVAEEAGTDVEVVELFVGSLGEAGSGADTYTGMVTTNAQRIADALG</sequence>
<accession>A0ABW2ZMW2</accession>
<evidence type="ECO:0000256" key="1">
    <source>
        <dbReference type="ARBA" id="ARBA00004196"/>
    </source>
</evidence>
<dbReference type="SUPFAM" id="SSF53807">
    <property type="entry name" value="Helical backbone' metal receptor"/>
    <property type="match status" value="1"/>
</dbReference>
<proteinExistence type="inferred from homology"/>
<evidence type="ECO:0000256" key="7">
    <source>
        <dbReference type="SAM" id="SignalP"/>
    </source>
</evidence>
<dbReference type="PANTHER" id="PTHR42953">
    <property type="entry name" value="HIGH-AFFINITY ZINC UPTAKE SYSTEM PROTEIN ZNUA-RELATED"/>
    <property type="match status" value="1"/>
</dbReference>
<evidence type="ECO:0000256" key="2">
    <source>
        <dbReference type="ARBA" id="ARBA00022448"/>
    </source>
</evidence>
<protein>
    <submittedName>
        <fullName evidence="8">Metal ABC transporter substrate-binding protein</fullName>
    </submittedName>
</protein>
<dbReference type="RefSeq" id="WP_378751330.1">
    <property type="nucleotide sequence ID" value="NZ_JBHSSV010000005.1"/>
</dbReference>
<keyword evidence="4 7" id="KW-0732">Signal</keyword>
<evidence type="ECO:0000256" key="3">
    <source>
        <dbReference type="ARBA" id="ARBA00022723"/>
    </source>
</evidence>
<comment type="caution">
    <text evidence="8">The sequence shown here is derived from an EMBL/GenBank/DDBJ whole genome shotgun (WGS) entry which is preliminary data.</text>
</comment>
<dbReference type="InterPro" id="IPR050492">
    <property type="entry name" value="Bact_metal-bind_prot9"/>
</dbReference>
<dbReference type="Gene3D" id="3.40.50.1980">
    <property type="entry name" value="Nitrogenase molybdenum iron protein domain"/>
    <property type="match status" value="2"/>
</dbReference>
<evidence type="ECO:0000313" key="9">
    <source>
        <dbReference type="Proteomes" id="UP001597042"/>
    </source>
</evidence>
<evidence type="ECO:0000256" key="6">
    <source>
        <dbReference type="SAM" id="MobiDB-lite"/>
    </source>
</evidence>